<comment type="caution">
    <text evidence="5">The sequence shown here is derived from an EMBL/GenBank/DDBJ whole genome shotgun (WGS) entry which is preliminary data.</text>
</comment>
<organism evidence="5 6">
    <name type="scientific">Streptomyces marispadix</name>
    <dbReference type="NCBI Taxonomy" id="2922868"/>
    <lineage>
        <taxon>Bacteria</taxon>
        <taxon>Bacillati</taxon>
        <taxon>Actinomycetota</taxon>
        <taxon>Actinomycetes</taxon>
        <taxon>Kitasatosporales</taxon>
        <taxon>Streptomycetaceae</taxon>
        <taxon>Streptomyces</taxon>
    </lineage>
</organism>
<dbReference type="Proteomes" id="UP001166784">
    <property type="component" value="Unassembled WGS sequence"/>
</dbReference>
<feature type="region of interest" description="Disordered" evidence="1">
    <location>
        <begin position="24"/>
        <end position="59"/>
    </location>
</feature>
<feature type="domain" description="Peptidase S9 prolyl oligopeptidase catalytic" evidence="3">
    <location>
        <begin position="276"/>
        <end position="407"/>
    </location>
</feature>
<dbReference type="Gene3D" id="2.60.40.2240">
    <property type="entry name" value="Acyl-CoA thioester hydrolase/BAAT N-terminal domain"/>
    <property type="match status" value="1"/>
</dbReference>
<protein>
    <submittedName>
        <fullName evidence="5">Acyl-CoA thioesterase/BAAT N-terminal domain-containing protein</fullName>
    </submittedName>
</protein>
<dbReference type="Pfam" id="PF00326">
    <property type="entry name" value="Peptidase_S9"/>
    <property type="match status" value="1"/>
</dbReference>
<name>A0ABS9T0X9_9ACTN</name>
<dbReference type="SUPFAM" id="SSF53474">
    <property type="entry name" value="alpha/beta-Hydrolases"/>
    <property type="match status" value="1"/>
</dbReference>
<evidence type="ECO:0000259" key="3">
    <source>
        <dbReference type="Pfam" id="PF00326"/>
    </source>
</evidence>
<evidence type="ECO:0000313" key="6">
    <source>
        <dbReference type="Proteomes" id="UP001166784"/>
    </source>
</evidence>
<dbReference type="RefSeq" id="WP_241060999.1">
    <property type="nucleotide sequence ID" value="NZ_JAKWJU010000002.1"/>
</dbReference>
<feature type="compositionally biased region" description="Basic and acidic residues" evidence="1">
    <location>
        <begin position="30"/>
        <end position="59"/>
    </location>
</feature>
<evidence type="ECO:0000313" key="5">
    <source>
        <dbReference type="EMBL" id="MCH6162183.1"/>
    </source>
</evidence>
<dbReference type="InterPro" id="IPR029058">
    <property type="entry name" value="AB_hydrolase_fold"/>
</dbReference>
<dbReference type="InterPro" id="IPR001375">
    <property type="entry name" value="Peptidase_S9_cat"/>
</dbReference>
<evidence type="ECO:0000259" key="4">
    <source>
        <dbReference type="Pfam" id="PF04775"/>
    </source>
</evidence>
<keyword evidence="2" id="KW-0732">Signal</keyword>
<accession>A0ABS9T0X9</accession>
<reference evidence="5" key="2">
    <citation type="journal article" date="2023" name="Int. J. Syst. Evol. Microbiol.">
        <title>Streptomyces marispadix sp. nov., isolated from marine beach sediment of the Northern Coast of Portugal.</title>
        <authorList>
            <person name="dos Santos J.D.N."/>
            <person name="Vitorino I.R."/>
            <person name="Kallscheuer N."/>
            <person name="Srivastava A."/>
            <person name="Krautwurst S."/>
            <person name="Marz M."/>
            <person name="Jogler C."/>
            <person name="Lobo Da Cunha A."/>
            <person name="Catita J."/>
            <person name="Goncalves H."/>
            <person name="Gonzalez I."/>
            <person name="Reyes F."/>
            <person name="Lage O.M."/>
        </authorList>
    </citation>
    <scope>NUCLEOTIDE SEQUENCE</scope>
    <source>
        <strain evidence="5">M600PL45_2</strain>
    </source>
</reference>
<feature type="domain" description="Acyl-CoA thioester hydrolase/bile acid-CoA amino acid N-acetyltransferase" evidence="4">
    <location>
        <begin position="69"/>
        <end position="200"/>
    </location>
</feature>
<dbReference type="Pfam" id="PF04775">
    <property type="entry name" value="Bile_Hydr_Trans"/>
    <property type="match status" value="1"/>
</dbReference>
<dbReference type="InterPro" id="IPR006862">
    <property type="entry name" value="Thio_Ohase/aa_AcTrfase"/>
</dbReference>
<dbReference type="InterPro" id="IPR042490">
    <property type="entry name" value="Thio_Ohase/BAAT_N"/>
</dbReference>
<dbReference type="PANTHER" id="PTHR10824">
    <property type="entry name" value="ACYL-COENZYME A THIOESTERASE-RELATED"/>
    <property type="match status" value="1"/>
</dbReference>
<keyword evidence="6" id="KW-1185">Reference proteome</keyword>
<dbReference type="PANTHER" id="PTHR10824:SF4">
    <property type="entry name" value="ACYL-COENZYME A THIOESTERASE 1-LIKE"/>
    <property type="match status" value="1"/>
</dbReference>
<dbReference type="Gene3D" id="3.40.50.1820">
    <property type="entry name" value="alpha/beta hydrolase"/>
    <property type="match status" value="1"/>
</dbReference>
<dbReference type="EMBL" id="JAKWJU010000002">
    <property type="protein sequence ID" value="MCH6162183.1"/>
    <property type="molecule type" value="Genomic_DNA"/>
</dbReference>
<dbReference type="PROSITE" id="PS51257">
    <property type="entry name" value="PROKAR_LIPOPROTEIN"/>
    <property type="match status" value="1"/>
</dbReference>
<sequence>MGRIPKAGAGLAALMMLAATAACSGGGGSDDARRPDAGQVRGHDSGHGSGDGDDKGPAIHVDRPVALADQDIHVRIGGLGAHDRVTVAAHAVDQRRQPWRAQGDFTADAHGRIDLDEQAPRGGRPYAKADSTGLLGAMLPTAGTGVRKIGSGDAFSYHPPSPAEKRSYALRLTVGKDGKRLTSRTITRQWLTGNVRHRKLTMAKNRVDGEMYTPPKGERRRAPVLVFGGSEGGNSGEYAAALLAAHGHPALSLCYFRCGDGSGRPDALNMIDTEYFLRAARLLAQQPGADPKRLAVMGNSRGSEIAQLLGQRHPSVFRDVIAYAPSDKVNGPYLAGASGRAAWAERGQPIPAGPIRLDRVRGTVLAIAGGNDKMWGSAASARTIAAQRNASGDAHRRLTYPKAGHHVNWFPYGQPGQEGGANGRIVSTSVSDQQAREDGWSRVLKLLR</sequence>
<gene>
    <name evidence="5" type="ORF">MMA15_17870</name>
</gene>
<evidence type="ECO:0000256" key="1">
    <source>
        <dbReference type="SAM" id="MobiDB-lite"/>
    </source>
</evidence>
<proteinExistence type="predicted"/>
<feature type="chain" id="PRO_5045957592" evidence="2">
    <location>
        <begin position="22"/>
        <end position="448"/>
    </location>
</feature>
<feature type="signal peptide" evidence="2">
    <location>
        <begin position="1"/>
        <end position="21"/>
    </location>
</feature>
<reference evidence="5" key="1">
    <citation type="submission" date="2022-03" db="EMBL/GenBank/DDBJ databases">
        <authorList>
            <person name="Santos J.D.N."/>
            <person name="Kallscheuer N."/>
            <person name="Jogler C."/>
            <person name="Lage O.M."/>
        </authorList>
    </citation>
    <scope>NUCLEOTIDE SEQUENCE</scope>
    <source>
        <strain evidence="5">M600PL45_2</strain>
    </source>
</reference>
<evidence type="ECO:0000256" key="2">
    <source>
        <dbReference type="SAM" id="SignalP"/>
    </source>
</evidence>